<evidence type="ECO:0000256" key="1">
    <source>
        <dbReference type="SAM" id="MobiDB-lite"/>
    </source>
</evidence>
<feature type="region of interest" description="Disordered" evidence="1">
    <location>
        <begin position="1"/>
        <end position="114"/>
    </location>
</feature>
<dbReference type="WBParaSite" id="L893_g17226.t1">
    <property type="protein sequence ID" value="L893_g17226.t1"/>
    <property type="gene ID" value="L893_g17226"/>
</dbReference>
<evidence type="ECO:0000313" key="2">
    <source>
        <dbReference type="Proteomes" id="UP000095287"/>
    </source>
</evidence>
<feature type="compositionally biased region" description="Basic residues" evidence="1">
    <location>
        <begin position="79"/>
        <end position="94"/>
    </location>
</feature>
<accession>A0A1I7YL60</accession>
<evidence type="ECO:0000313" key="3">
    <source>
        <dbReference type="WBParaSite" id="L893_g17226.t1"/>
    </source>
</evidence>
<organism evidence="2 3">
    <name type="scientific">Steinernema glaseri</name>
    <dbReference type="NCBI Taxonomy" id="37863"/>
    <lineage>
        <taxon>Eukaryota</taxon>
        <taxon>Metazoa</taxon>
        <taxon>Ecdysozoa</taxon>
        <taxon>Nematoda</taxon>
        <taxon>Chromadorea</taxon>
        <taxon>Rhabditida</taxon>
        <taxon>Tylenchina</taxon>
        <taxon>Panagrolaimomorpha</taxon>
        <taxon>Strongyloidoidea</taxon>
        <taxon>Steinernematidae</taxon>
        <taxon>Steinernema</taxon>
    </lineage>
</organism>
<dbReference type="AlphaFoldDB" id="A0A1I7YL60"/>
<protein>
    <submittedName>
        <fullName evidence="3">Uncharacterized protein</fullName>
    </submittedName>
</protein>
<feature type="region of interest" description="Disordered" evidence="1">
    <location>
        <begin position="131"/>
        <end position="152"/>
    </location>
</feature>
<reference evidence="3" key="1">
    <citation type="submission" date="2016-11" db="UniProtKB">
        <authorList>
            <consortium name="WormBaseParasite"/>
        </authorList>
    </citation>
    <scope>IDENTIFICATION</scope>
</reference>
<name>A0A1I7YL60_9BILA</name>
<keyword evidence="2" id="KW-1185">Reference proteome</keyword>
<proteinExistence type="predicted"/>
<dbReference type="Proteomes" id="UP000095287">
    <property type="component" value="Unplaced"/>
</dbReference>
<feature type="compositionally biased region" description="Polar residues" evidence="1">
    <location>
        <begin position="57"/>
        <end position="70"/>
    </location>
</feature>
<sequence>MEADKPGVITIECEAPESSRSPQRGSLGGPSGASTSVAVGPRRRSLPGTVIPAAAGTAQTSSTFGDNKQCSELPMTFGGRRRRTMASRKARKHPNVAQLPKQEAASRPWEDKQEGTIGRLRRSSAGDIIARRPSGARNAPPRSISAEIRAGF</sequence>